<accession>A0A3B6GSF5</accession>
<dbReference type="Gramene" id="TraesCLE_scaffold_064903_01G000100.1">
    <property type="protein sequence ID" value="TraesCLE_scaffold_064903_01G000100.1"/>
    <property type="gene ID" value="TraesCLE_scaffold_064903_01G000100"/>
</dbReference>
<keyword evidence="1" id="KW-1133">Transmembrane helix</keyword>
<dbReference type="Gramene" id="TraesARI3D03G01862880.1">
    <property type="protein sequence ID" value="TraesARI3D03G01862880.1.CDS1"/>
    <property type="gene ID" value="TraesARI3D03G01862880"/>
</dbReference>
<dbReference type="Gramene" id="TraesSTA3D03G01825310.1">
    <property type="protein sequence ID" value="TraesSTA3D03G01825310.1.CDS1"/>
    <property type="gene ID" value="TraesSTA3D03G01825310"/>
</dbReference>
<reference evidence="2" key="2">
    <citation type="submission" date="2018-10" db="UniProtKB">
        <authorList>
            <consortium name="EnsemblPlants"/>
        </authorList>
    </citation>
    <scope>IDENTIFICATION</scope>
</reference>
<dbReference type="Gramene" id="TraesJUL3D03G01848520.1">
    <property type="protein sequence ID" value="TraesJUL3D03G01848520.1.CDS1"/>
    <property type="gene ID" value="TraesJUL3D03G01848520"/>
</dbReference>
<dbReference type="EnsemblPlants" id="TraesCS3D02G111800.1">
    <property type="protein sequence ID" value="TraesCS3D02G111800.1.cds1"/>
    <property type="gene ID" value="TraesCS3D02G111800"/>
</dbReference>
<dbReference type="Gramene" id="TraesSYM3D03G01852970.1">
    <property type="protein sequence ID" value="TraesSYM3D03G01852970.1.CDS1"/>
    <property type="gene ID" value="TraesSYM3D03G01852970"/>
</dbReference>
<protein>
    <submittedName>
        <fullName evidence="2">Uncharacterized protein</fullName>
    </submittedName>
</protein>
<keyword evidence="1" id="KW-0472">Membrane</keyword>
<keyword evidence="3" id="KW-1185">Reference proteome</keyword>
<dbReference type="Gramene" id="TraesROB_scaffold_072302_01G000100.1">
    <property type="protein sequence ID" value="TraesROB_scaffold_072302_01G000100.1"/>
    <property type="gene ID" value="TraesROB_scaffold_072302_01G000100"/>
</dbReference>
<proteinExistence type="predicted"/>
<organism evidence="2">
    <name type="scientific">Triticum aestivum</name>
    <name type="common">Wheat</name>
    <dbReference type="NCBI Taxonomy" id="4565"/>
    <lineage>
        <taxon>Eukaryota</taxon>
        <taxon>Viridiplantae</taxon>
        <taxon>Streptophyta</taxon>
        <taxon>Embryophyta</taxon>
        <taxon>Tracheophyta</taxon>
        <taxon>Spermatophyta</taxon>
        <taxon>Magnoliopsida</taxon>
        <taxon>Liliopsida</taxon>
        <taxon>Poales</taxon>
        <taxon>Poaceae</taxon>
        <taxon>BOP clade</taxon>
        <taxon>Pooideae</taxon>
        <taxon>Triticodae</taxon>
        <taxon>Triticeae</taxon>
        <taxon>Triticinae</taxon>
        <taxon>Triticum</taxon>
    </lineage>
</organism>
<dbReference type="Gramene" id="TraesRN3D0100246700.1">
    <property type="protein sequence ID" value="TraesRN3D0100246700.1"/>
    <property type="gene ID" value="TraesRN3D0100246700"/>
</dbReference>
<dbReference type="Gramene" id="TraesCS3D03G0231700.1">
    <property type="protein sequence ID" value="TraesCS3D03G0231700.1.CDS1"/>
    <property type="gene ID" value="TraesCS3D03G0231700"/>
</dbReference>
<dbReference type="SMR" id="A0A3B6GSF5"/>
<evidence type="ECO:0000256" key="1">
    <source>
        <dbReference type="SAM" id="Phobius"/>
    </source>
</evidence>
<dbReference type="Gramene" id="TraesMAC3D03G01828990.1">
    <property type="protein sequence ID" value="TraesMAC3D03G01828990.1.CDS1"/>
    <property type="gene ID" value="TraesMAC3D03G01828990"/>
</dbReference>
<feature type="transmembrane region" description="Helical" evidence="1">
    <location>
        <begin position="38"/>
        <end position="55"/>
    </location>
</feature>
<evidence type="ECO:0000313" key="3">
    <source>
        <dbReference type="Proteomes" id="UP000019116"/>
    </source>
</evidence>
<dbReference type="OrthoDB" id="689430at2759"/>
<dbReference type="Gramene" id="TraesLAC3D03G01772050.1">
    <property type="protein sequence ID" value="TraesLAC3D03G01772050.1.CDS1"/>
    <property type="gene ID" value="TraesLAC3D03G01772050"/>
</dbReference>
<dbReference type="STRING" id="4565.A0A3B6GSF5"/>
<dbReference type="Gramene" id="TraesJAG3D03G01839170.1">
    <property type="protein sequence ID" value="TraesJAG3D03G01839170.1.CDS1"/>
    <property type="gene ID" value="TraesJAG3D03G01839170"/>
</dbReference>
<dbReference type="AlphaFoldDB" id="A0A3B6GSF5"/>
<dbReference type="Gramene" id="TraesCAD_scaffold_016178_01G000300.1">
    <property type="protein sequence ID" value="TraesCAD_scaffold_016178_01G000300.1"/>
    <property type="gene ID" value="TraesCAD_scaffold_016178_01G000300"/>
</dbReference>
<dbReference type="Gramene" id="TraesLDM3D03G01828740.1">
    <property type="protein sequence ID" value="TraesLDM3D03G01828740.1.CDS1"/>
    <property type="gene ID" value="TraesLDM3D03G01828740"/>
</dbReference>
<sequence length="122" mass="14110">MARIVWRSIGVVLGTDTCPSNYWQYFIWCHKFLPGKQTFYTVGLAATCWAIWLARNRATFEKKQIKTPFEIVFSLCSFLLYWTWLQQGEDAKELRTGAEMIRASTMQLMKMCGAVKQPIQGA</sequence>
<name>A0A3B6GSF5_WHEAT</name>
<dbReference type="OMA" id="FIWCHKF"/>
<keyword evidence="1" id="KW-0812">Transmembrane</keyword>
<dbReference type="Gramene" id="TraesNOR3D03G01857260.1">
    <property type="protein sequence ID" value="TraesNOR3D03G01857260.1.CDS1"/>
    <property type="gene ID" value="TraesNOR3D03G01857260"/>
</dbReference>
<dbReference type="Gramene" id="TraesWEE_scaffold_073217_01G000100.1">
    <property type="protein sequence ID" value="TraesWEE_scaffold_073217_01G000100.1"/>
    <property type="gene ID" value="TraesWEE_scaffold_073217_01G000100"/>
</dbReference>
<dbReference type="Gramene" id="TraesCS3D02G111800.1">
    <property type="protein sequence ID" value="TraesCS3D02G111800.1.cds1"/>
    <property type="gene ID" value="TraesCS3D02G111800"/>
</dbReference>
<dbReference type="Proteomes" id="UP000019116">
    <property type="component" value="Chromosome 3D"/>
</dbReference>
<reference evidence="2" key="1">
    <citation type="submission" date="2018-08" db="EMBL/GenBank/DDBJ databases">
        <authorList>
            <person name="Rossello M."/>
        </authorList>
    </citation>
    <scope>NUCLEOTIDE SEQUENCE [LARGE SCALE GENOMIC DNA]</scope>
    <source>
        <strain evidence="2">cv. Chinese Spring</strain>
    </source>
</reference>
<evidence type="ECO:0000313" key="2">
    <source>
        <dbReference type="EnsemblPlants" id="TraesCS3D02G111800.1.cds1"/>
    </source>
</evidence>